<dbReference type="InterPro" id="IPR013099">
    <property type="entry name" value="K_chnl_dom"/>
</dbReference>
<keyword evidence="4" id="KW-1185">Reference proteome</keyword>
<reference evidence="3 4" key="1">
    <citation type="submission" date="2016-10" db="EMBL/GenBank/DDBJ databases">
        <authorList>
            <person name="de Groot N.N."/>
        </authorList>
    </citation>
    <scope>NUCLEOTIDE SEQUENCE [LARGE SCALE GENOMIC DNA]</scope>
    <source>
        <strain evidence="3 4">ASO4-2</strain>
    </source>
</reference>
<evidence type="ECO:0000256" key="1">
    <source>
        <dbReference type="SAM" id="Phobius"/>
    </source>
</evidence>
<keyword evidence="1" id="KW-1133">Transmembrane helix</keyword>
<dbReference type="EMBL" id="FMXO01000002">
    <property type="protein sequence ID" value="SDB08132.1"/>
    <property type="molecule type" value="Genomic_DNA"/>
</dbReference>
<evidence type="ECO:0000259" key="2">
    <source>
        <dbReference type="Pfam" id="PF07885"/>
    </source>
</evidence>
<feature type="domain" description="Potassium channel" evidence="2">
    <location>
        <begin position="86"/>
        <end position="159"/>
    </location>
</feature>
<feature type="transmembrane region" description="Helical" evidence="1">
    <location>
        <begin position="109"/>
        <end position="128"/>
    </location>
</feature>
<dbReference type="OrthoDB" id="3422146at2"/>
<keyword evidence="1" id="KW-0812">Transmembrane</keyword>
<proteinExistence type="predicted"/>
<dbReference type="SUPFAM" id="SSF81324">
    <property type="entry name" value="Voltage-gated potassium channels"/>
    <property type="match status" value="1"/>
</dbReference>
<keyword evidence="1" id="KW-0472">Membrane</keyword>
<organism evidence="3 4">
    <name type="scientific">Desulfonatronum thiosulfatophilum</name>
    <dbReference type="NCBI Taxonomy" id="617002"/>
    <lineage>
        <taxon>Bacteria</taxon>
        <taxon>Pseudomonadati</taxon>
        <taxon>Thermodesulfobacteriota</taxon>
        <taxon>Desulfovibrionia</taxon>
        <taxon>Desulfovibrionales</taxon>
        <taxon>Desulfonatronaceae</taxon>
        <taxon>Desulfonatronum</taxon>
    </lineage>
</organism>
<protein>
    <submittedName>
        <fullName evidence="3">Ion channel</fullName>
    </submittedName>
</protein>
<dbReference type="STRING" id="617002.SAMN05660653_00371"/>
<evidence type="ECO:0000313" key="4">
    <source>
        <dbReference type="Proteomes" id="UP000198771"/>
    </source>
</evidence>
<dbReference type="Gene3D" id="1.10.287.70">
    <property type="match status" value="1"/>
</dbReference>
<gene>
    <name evidence="3" type="ORF">SAMN05660653_00371</name>
</gene>
<feature type="transmembrane region" description="Helical" evidence="1">
    <location>
        <begin position="135"/>
        <end position="156"/>
    </location>
</feature>
<dbReference type="AlphaFoldDB" id="A0A1G6AIA5"/>
<dbReference type="RefSeq" id="WP_092116658.1">
    <property type="nucleotide sequence ID" value="NZ_FMXO01000002.1"/>
</dbReference>
<evidence type="ECO:0000313" key="3">
    <source>
        <dbReference type="EMBL" id="SDB08132.1"/>
    </source>
</evidence>
<feature type="transmembrane region" description="Helical" evidence="1">
    <location>
        <begin position="59"/>
        <end position="89"/>
    </location>
</feature>
<dbReference type="Proteomes" id="UP000198771">
    <property type="component" value="Unassembled WGS sequence"/>
</dbReference>
<dbReference type="Pfam" id="PF07885">
    <property type="entry name" value="Ion_trans_2"/>
    <property type="match status" value="1"/>
</dbReference>
<sequence>MDWIIYTLGALLVLCAAVDVFLTVLYARSGIGLLSPGVNRSVWFLFRKTAGFVPSRKHLILSFCGPTIIVVLTLLWVVLLVTGFALIIWPQLGINVVSDNGRTPTHFMAAMYYSGYSFSTLGTGNIIPENDFYRILMVAQSVIGFSFFTLIITYFLSLFDALRQRNTFAVSLHGKTLNSGDPSEYVSRLAVDQELIYAQQQFAEISVQLSNILESHHFYPILQYFRFPQAQYSIPRILFVTLDTVSLLKTTLDEKRFAPQIRGAAVEEMWSGGMSLLSYFTEAMLSEQSRTALPEPRKSPESVQWTDHYHKARTQMHKWGVPVRENAEAGLREYNAYRLQWEHGIIALGDLMLFEKDETFPKRD</sequence>
<name>A0A1G6AIA5_9BACT</name>
<accession>A0A1G6AIA5</accession>
<feature type="transmembrane region" description="Helical" evidence="1">
    <location>
        <begin position="6"/>
        <end position="27"/>
    </location>
</feature>